<sequence>MLIGITGKARAGKDTFANYLQEQLPEYNKYAIVDPIKQFINDLFWKGLNIEPLKELEILSLPIHFLVLEDFLEPVLKSLNIDMKLRDMVLHFINAFGAYEVDEQERRSIKEGLHYDSVIYQVSPRKAYQLLGTEVCRHFDQDFWLKPLSQMQNTIITDVRLDREAEYIKNRGGVIIEVVRNNTPPVESHITEQGINKKLIDLNVPNTSLEVLQEHAKEIAFMLSAPELRHDCGYLAGLEQKDLCKKSGKKRQRLPNRRISMQPKLDKLKRVGVKIDG</sequence>
<keyword evidence="2" id="KW-1185">Reference proteome</keyword>
<dbReference type="Gene3D" id="1.10.238.70">
    <property type="match status" value="1"/>
</dbReference>
<dbReference type="EMBL" id="JAPMOU010000075">
    <property type="protein sequence ID" value="MDE1465658.1"/>
    <property type="molecule type" value="Genomic_DNA"/>
</dbReference>
<evidence type="ECO:0000313" key="2">
    <source>
        <dbReference type="Proteomes" id="UP001528823"/>
    </source>
</evidence>
<proteinExistence type="predicted"/>
<dbReference type="InterPro" id="IPR048444">
    <property type="entry name" value="DNMK"/>
</dbReference>
<dbReference type="InterPro" id="IPR027417">
    <property type="entry name" value="P-loop_NTPase"/>
</dbReference>
<dbReference type="Pfam" id="PF21448">
    <property type="entry name" value="DNMK"/>
    <property type="match status" value="1"/>
</dbReference>
<comment type="caution">
    <text evidence="1">The sequence shown here is derived from an EMBL/GenBank/DDBJ whole genome shotgun (WGS) entry which is preliminary data.</text>
</comment>
<protein>
    <recommendedName>
        <fullName evidence="3">Deoxynucleotide monophosphate kinase</fullName>
    </recommendedName>
</protein>
<dbReference type="InterPro" id="IPR023191">
    <property type="entry name" value="DNMP_kinase_N"/>
</dbReference>
<dbReference type="Gene3D" id="3.40.50.300">
    <property type="entry name" value="P-loop containing nucleotide triphosphate hydrolases"/>
    <property type="match status" value="1"/>
</dbReference>
<organism evidence="1 2">
    <name type="scientific">Spartinivicinus poritis</name>
    <dbReference type="NCBI Taxonomy" id="2994640"/>
    <lineage>
        <taxon>Bacteria</taxon>
        <taxon>Pseudomonadati</taxon>
        <taxon>Pseudomonadota</taxon>
        <taxon>Gammaproteobacteria</taxon>
        <taxon>Oceanospirillales</taxon>
        <taxon>Zooshikellaceae</taxon>
        <taxon>Spartinivicinus</taxon>
    </lineage>
</organism>
<accession>A0ABT5UJS5</accession>
<dbReference type="SUPFAM" id="SSF52540">
    <property type="entry name" value="P-loop containing nucleoside triphosphate hydrolases"/>
    <property type="match status" value="1"/>
</dbReference>
<evidence type="ECO:0000313" key="1">
    <source>
        <dbReference type="EMBL" id="MDE1465658.1"/>
    </source>
</evidence>
<name>A0ABT5UJS5_9GAMM</name>
<evidence type="ECO:0008006" key="3">
    <source>
        <dbReference type="Google" id="ProtNLM"/>
    </source>
</evidence>
<dbReference type="RefSeq" id="WP_274691961.1">
    <property type="nucleotide sequence ID" value="NZ_JAPMOU010000075.1"/>
</dbReference>
<gene>
    <name evidence="1" type="ORF">ORQ98_27215</name>
</gene>
<dbReference type="Proteomes" id="UP001528823">
    <property type="component" value="Unassembled WGS sequence"/>
</dbReference>
<reference evidence="1 2" key="1">
    <citation type="submission" date="2022-11" db="EMBL/GenBank/DDBJ databases">
        <title>Spartinivicinus poritis sp. nov., isolated from scleractinian coral Porites lutea.</title>
        <authorList>
            <person name="Zhang G."/>
            <person name="Cai L."/>
            <person name="Wei Q."/>
        </authorList>
    </citation>
    <scope>NUCLEOTIDE SEQUENCE [LARGE SCALE GENOMIC DNA]</scope>
    <source>
        <strain evidence="1 2">A2-2</strain>
    </source>
</reference>